<accession>A0ABS6IEA1</accession>
<evidence type="ECO:0000313" key="2">
    <source>
        <dbReference type="EMBL" id="MBU8869196.1"/>
    </source>
</evidence>
<organism evidence="2 3">
    <name type="scientific">Paenarthrobacter aromaticivorans</name>
    <dbReference type="NCBI Taxonomy" id="2849150"/>
    <lineage>
        <taxon>Bacteria</taxon>
        <taxon>Bacillati</taxon>
        <taxon>Actinomycetota</taxon>
        <taxon>Actinomycetes</taxon>
        <taxon>Micrococcales</taxon>
        <taxon>Micrococcaceae</taxon>
        <taxon>Paenarthrobacter</taxon>
    </lineage>
</organism>
<evidence type="ECO:0000256" key="1">
    <source>
        <dbReference type="SAM" id="MobiDB-lite"/>
    </source>
</evidence>
<sequence length="144" mass="15273">MAGKTRNTMIVQARRKTEELAAKRREREATLQSLATDYHAATMMAEAGVEEAERQAAELIATAKKNAAAAMDDAKETVRKMLATGETRQGIAELLDVSVSYVRSIDVATPKKAKAGAGTGTVEAQDSEERGSVGVVSGHEGSDH</sequence>
<gene>
    <name evidence="2" type="ORF">KSW38_23135</name>
</gene>
<protein>
    <submittedName>
        <fullName evidence="2">Uncharacterized protein</fullName>
    </submittedName>
</protein>
<reference evidence="2 3" key="1">
    <citation type="submission" date="2021-06" db="EMBL/GenBank/DDBJ databases">
        <authorList>
            <person name="Jeong J.W."/>
        </authorList>
    </citation>
    <scope>NUCLEOTIDE SEQUENCE [LARGE SCALE GENOMIC DNA]</scope>
    <source>
        <strain evidence="2 3">MMS21-TAE1-1</strain>
    </source>
</reference>
<evidence type="ECO:0000313" key="3">
    <source>
        <dbReference type="Proteomes" id="UP000824166"/>
    </source>
</evidence>
<dbReference type="RefSeq" id="WP_216927705.1">
    <property type="nucleotide sequence ID" value="NZ_JAHOPC010000029.1"/>
</dbReference>
<feature type="compositionally biased region" description="Low complexity" evidence="1">
    <location>
        <begin position="132"/>
        <end position="144"/>
    </location>
</feature>
<dbReference type="EMBL" id="JAHOPC010000029">
    <property type="protein sequence ID" value="MBU8869196.1"/>
    <property type="molecule type" value="Genomic_DNA"/>
</dbReference>
<feature type="region of interest" description="Disordered" evidence="1">
    <location>
        <begin position="110"/>
        <end position="144"/>
    </location>
</feature>
<comment type="caution">
    <text evidence="2">The sequence shown here is derived from an EMBL/GenBank/DDBJ whole genome shotgun (WGS) entry which is preliminary data.</text>
</comment>
<keyword evidence="3" id="KW-1185">Reference proteome</keyword>
<name>A0ABS6IEA1_9MICC</name>
<proteinExistence type="predicted"/>
<dbReference type="Proteomes" id="UP000824166">
    <property type="component" value="Unassembled WGS sequence"/>
</dbReference>